<dbReference type="Proteomes" id="UP000054359">
    <property type="component" value="Unassembled WGS sequence"/>
</dbReference>
<sequence length="65" mass="7707">MNQKCKIIFANSGRRPSMEVSFCKVHSIVSLRRKLPFVEKKEGYFCCYFCGLKRFIVKYGIHEVR</sequence>
<dbReference type="EMBL" id="KK113786">
    <property type="protein sequence ID" value="KFM61045.1"/>
    <property type="molecule type" value="Genomic_DNA"/>
</dbReference>
<evidence type="ECO:0000313" key="2">
    <source>
        <dbReference type="Proteomes" id="UP000054359"/>
    </source>
</evidence>
<keyword evidence="2" id="KW-1185">Reference proteome</keyword>
<protein>
    <submittedName>
        <fullName evidence="1">Uncharacterized protein</fullName>
    </submittedName>
</protein>
<accession>A0A087T7F6</accession>
<proteinExistence type="predicted"/>
<organism evidence="1 2">
    <name type="scientific">Stegodyphus mimosarum</name>
    <name type="common">African social velvet spider</name>
    <dbReference type="NCBI Taxonomy" id="407821"/>
    <lineage>
        <taxon>Eukaryota</taxon>
        <taxon>Metazoa</taxon>
        <taxon>Ecdysozoa</taxon>
        <taxon>Arthropoda</taxon>
        <taxon>Chelicerata</taxon>
        <taxon>Arachnida</taxon>
        <taxon>Araneae</taxon>
        <taxon>Araneomorphae</taxon>
        <taxon>Entelegynae</taxon>
        <taxon>Eresoidea</taxon>
        <taxon>Eresidae</taxon>
        <taxon>Stegodyphus</taxon>
    </lineage>
</organism>
<reference evidence="1 2" key="1">
    <citation type="submission" date="2013-11" db="EMBL/GenBank/DDBJ databases">
        <title>Genome sequencing of Stegodyphus mimosarum.</title>
        <authorList>
            <person name="Bechsgaard J."/>
        </authorList>
    </citation>
    <scope>NUCLEOTIDE SEQUENCE [LARGE SCALE GENOMIC DNA]</scope>
</reference>
<name>A0A087T7F6_STEMI</name>
<dbReference type="AlphaFoldDB" id="A0A087T7F6"/>
<feature type="non-terminal residue" evidence="1">
    <location>
        <position position="65"/>
    </location>
</feature>
<evidence type="ECO:0000313" key="1">
    <source>
        <dbReference type="EMBL" id="KFM61045.1"/>
    </source>
</evidence>
<gene>
    <name evidence="1" type="ORF">X975_10327</name>
</gene>